<dbReference type="AlphaFoldDB" id="A0A0S4J061"/>
<dbReference type="InterPro" id="IPR016163">
    <property type="entry name" value="Ald_DH_C"/>
</dbReference>
<dbReference type="Pfam" id="PF00171">
    <property type="entry name" value="Aldedh"/>
    <property type="match status" value="2"/>
</dbReference>
<name>A0A0S4J061_BODSA</name>
<dbReference type="SUPFAM" id="SSF53720">
    <property type="entry name" value="ALDH-like"/>
    <property type="match status" value="1"/>
</dbReference>
<organism evidence="2 3">
    <name type="scientific">Bodo saltans</name>
    <name type="common">Flagellated protozoan</name>
    <dbReference type="NCBI Taxonomy" id="75058"/>
    <lineage>
        <taxon>Eukaryota</taxon>
        <taxon>Discoba</taxon>
        <taxon>Euglenozoa</taxon>
        <taxon>Kinetoplastea</taxon>
        <taxon>Metakinetoplastina</taxon>
        <taxon>Eubodonida</taxon>
        <taxon>Bodonidae</taxon>
        <taxon>Bodo</taxon>
    </lineage>
</organism>
<feature type="domain" description="Aldehyde dehydrogenase" evidence="1">
    <location>
        <begin position="44"/>
        <end position="312"/>
    </location>
</feature>
<sequence length="564" mass="60122">MFATPIRKFLWGQSLARFVPQRKVTSAGTFSSFIGGRRVVGRGRTLRIESPSDAIIVAEMKSVDPVDEVNEAVAYARGLVSSPTSVAVLTVAERQAFLRRIACKIRARAKELAYAESLSCGMCLRDAMVTVESSAACFDTIATLLTYPQLQQQQSDEGKTSSSSLWPLATRDIHPGFRPDAFRSQSAFSPVGVVALVTPFNYPLEMFAWKAAPAIAAGNAVIWKPPEASPLSSFIMLDIFDSEEDERARGLVQVLQGDSFVGAALSSHHGVDMIAFTGSTAIGKQIQVSAAQSNLKRVQLELGGNGCVVVSNSIFTPPPPLWSTSTDGGGNLSSVIGIDELLDVAMQCFSNSGQSCTSSRRIYVPEAHAMSFIQKLCPRVAARKVGHALDSETQQGPLISAASLDRALTTVRQASCRPGVSLVAGGFSPVLPKGYFMAPTVLYCTDPKADVVQHEMFAPVLCVIPYKSGDSSNAEEGGGGSIAEAVRLANDTTYGLSSVVMTNIPEEAQWAQQHLQSGTVWVNCVDEMGGVTPFGGWKQSGYGKDLGVASIQGYSNVKTITTRI</sequence>
<dbReference type="Gene3D" id="3.40.309.10">
    <property type="entry name" value="Aldehyde Dehydrogenase, Chain A, domain 2"/>
    <property type="match status" value="1"/>
</dbReference>
<reference evidence="3" key="1">
    <citation type="submission" date="2015-09" db="EMBL/GenBank/DDBJ databases">
        <authorList>
            <consortium name="Pathogen Informatics"/>
        </authorList>
    </citation>
    <scope>NUCLEOTIDE SEQUENCE [LARGE SCALE GENOMIC DNA]</scope>
    <source>
        <strain evidence="3">Lake Konstanz</strain>
    </source>
</reference>
<dbReference type="GO" id="GO:0016620">
    <property type="term" value="F:oxidoreductase activity, acting on the aldehyde or oxo group of donors, NAD or NADP as acceptor"/>
    <property type="evidence" value="ECO:0007669"/>
    <property type="project" value="InterPro"/>
</dbReference>
<evidence type="ECO:0000313" key="3">
    <source>
        <dbReference type="Proteomes" id="UP000051952"/>
    </source>
</evidence>
<keyword evidence="3" id="KW-1185">Reference proteome</keyword>
<dbReference type="InterPro" id="IPR015590">
    <property type="entry name" value="Aldehyde_DH_dom"/>
</dbReference>
<dbReference type="InterPro" id="IPR016162">
    <property type="entry name" value="Ald_DH_N"/>
</dbReference>
<evidence type="ECO:0000313" key="2">
    <source>
        <dbReference type="EMBL" id="CUG69955.1"/>
    </source>
</evidence>
<dbReference type="Proteomes" id="UP000051952">
    <property type="component" value="Unassembled WGS sequence"/>
</dbReference>
<dbReference type="Gene3D" id="3.40.605.10">
    <property type="entry name" value="Aldehyde Dehydrogenase, Chain A, domain 1"/>
    <property type="match status" value="1"/>
</dbReference>
<feature type="domain" description="Aldehyde dehydrogenase" evidence="1">
    <location>
        <begin position="344"/>
        <end position="560"/>
    </location>
</feature>
<dbReference type="VEuPathDB" id="TriTrypDB:BSAL_83500"/>
<accession>A0A0S4J061</accession>
<dbReference type="PANTHER" id="PTHR11699">
    <property type="entry name" value="ALDEHYDE DEHYDROGENASE-RELATED"/>
    <property type="match status" value="1"/>
</dbReference>
<evidence type="ECO:0000259" key="1">
    <source>
        <dbReference type="Pfam" id="PF00171"/>
    </source>
</evidence>
<dbReference type="CDD" id="cd07078">
    <property type="entry name" value="ALDH"/>
    <property type="match status" value="1"/>
</dbReference>
<dbReference type="OMA" id="ACKIRAR"/>
<dbReference type="InterPro" id="IPR016161">
    <property type="entry name" value="Ald_DH/histidinol_DH"/>
</dbReference>
<proteinExistence type="predicted"/>
<dbReference type="EMBL" id="CYKH01000936">
    <property type="protein sequence ID" value="CUG69955.1"/>
    <property type="molecule type" value="Genomic_DNA"/>
</dbReference>
<gene>
    <name evidence="2" type="ORF">BSAL_83500</name>
</gene>
<protein>
    <submittedName>
        <fullName evidence="2">NAD-dependent aldehyde dehydrogenase, putative</fullName>
    </submittedName>
</protein>
<dbReference type="OrthoDB" id="310895at2759"/>